<accession>A0A4S4KRB2</accession>
<evidence type="ECO:0000313" key="11">
    <source>
        <dbReference type="Proteomes" id="UP000309038"/>
    </source>
</evidence>
<dbReference type="GO" id="GO:0016705">
    <property type="term" value="F:oxidoreductase activity, acting on paired donors, with incorporation or reduction of molecular oxygen"/>
    <property type="evidence" value="ECO:0007669"/>
    <property type="project" value="InterPro"/>
</dbReference>
<dbReference type="InterPro" id="IPR036396">
    <property type="entry name" value="Cyt_P450_sf"/>
</dbReference>
<protein>
    <recommendedName>
        <fullName evidence="12">Cytochrome P450</fullName>
    </recommendedName>
</protein>
<comment type="similarity">
    <text evidence="3">Belongs to the cytochrome P450 family.</text>
</comment>
<dbReference type="PANTHER" id="PTHR24305">
    <property type="entry name" value="CYTOCHROME P450"/>
    <property type="match status" value="1"/>
</dbReference>
<dbReference type="SUPFAM" id="SSF48264">
    <property type="entry name" value="Cytochrome P450"/>
    <property type="match status" value="1"/>
</dbReference>
<reference evidence="10 11" key="1">
    <citation type="submission" date="2019-02" db="EMBL/GenBank/DDBJ databases">
        <title>Genome sequencing of the rare red list fungi Phlebia centrifuga.</title>
        <authorList>
            <person name="Buettner E."/>
            <person name="Kellner H."/>
        </authorList>
    </citation>
    <scope>NUCLEOTIDE SEQUENCE [LARGE SCALE GENOMIC DNA]</scope>
    <source>
        <strain evidence="10 11">DSM 108282</strain>
    </source>
</reference>
<evidence type="ECO:0000256" key="1">
    <source>
        <dbReference type="ARBA" id="ARBA00001971"/>
    </source>
</evidence>
<evidence type="ECO:0008006" key="12">
    <source>
        <dbReference type="Google" id="ProtNLM"/>
    </source>
</evidence>
<evidence type="ECO:0000313" key="10">
    <source>
        <dbReference type="EMBL" id="THH00847.1"/>
    </source>
</evidence>
<dbReference type="GO" id="GO:0020037">
    <property type="term" value="F:heme binding"/>
    <property type="evidence" value="ECO:0007669"/>
    <property type="project" value="InterPro"/>
</dbReference>
<keyword evidence="4 9" id="KW-0349">Heme</keyword>
<dbReference type="PANTHER" id="PTHR24305:SF166">
    <property type="entry name" value="CYTOCHROME P450 12A4, MITOCHONDRIAL-RELATED"/>
    <property type="match status" value="1"/>
</dbReference>
<evidence type="ECO:0000256" key="7">
    <source>
        <dbReference type="ARBA" id="ARBA00023004"/>
    </source>
</evidence>
<dbReference type="InterPro" id="IPR050121">
    <property type="entry name" value="Cytochrome_P450_monoxygenase"/>
</dbReference>
<keyword evidence="8" id="KW-0503">Monooxygenase</keyword>
<evidence type="ECO:0000256" key="9">
    <source>
        <dbReference type="PIRSR" id="PIRSR602401-1"/>
    </source>
</evidence>
<keyword evidence="5 9" id="KW-0479">Metal-binding</keyword>
<evidence type="ECO:0000256" key="2">
    <source>
        <dbReference type="ARBA" id="ARBA00005179"/>
    </source>
</evidence>
<evidence type="ECO:0000256" key="5">
    <source>
        <dbReference type="ARBA" id="ARBA00022723"/>
    </source>
</evidence>
<keyword evidence="6" id="KW-0560">Oxidoreductase</keyword>
<dbReference type="Pfam" id="PF00067">
    <property type="entry name" value="p450"/>
    <property type="match status" value="1"/>
</dbReference>
<comment type="cofactor">
    <cofactor evidence="1 9">
        <name>heme</name>
        <dbReference type="ChEBI" id="CHEBI:30413"/>
    </cofactor>
</comment>
<dbReference type="EMBL" id="SGPJ01000038">
    <property type="protein sequence ID" value="THH00847.1"/>
    <property type="molecule type" value="Genomic_DNA"/>
</dbReference>
<proteinExistence type="inferred from homology"/>
<organism evidence="10 11">
    <name type="scientific">Hermanssonia centrifuga</name>
    <dbReference type="NCBI Taxonomy" id="98765"/>
    <lineage>
        <taxon>Eukaryota</taxon>
        <taxon>Fungi</taxon>
        <taxon>Dikarya</taxon>
        <taxon>Basidiomycota</taxon>
        <taxon>Agaricomycotina</taxon>
        <taxon>Agaricomycetes</taxon>
        <taxon>Polyporales</taxon>
        <taxon>Meruliaceae</taxon>
        <taxon>Hermanssonia</taxon>
    </lineage>
</organism>
<evidence type="ECO:0000256" key="8">
    <source>
        <dbReference type="ARBA" id="ARBA00023033"/>
    </source>
</evidence>
<name>A0A4S4KRB2_9APHY</name>
<dbReference type="InterPro" id="IPR002401">
    <property type="entry name" value="Cyt_P450_E_grp-I"/>
</dbReference>
<dbReference type="AlphaFoldDB" id="A0A4S4KRB2"/>
<evidence type="ECO:0000256" key="6">
    <source>
        <dbReference type="ARBA" id="ARBA00023002"/>
    </source>
</evidence>
<comment type="pathway">
    <text evidence="2">Secondary metabolite biosynthesis.</text>
</comment>
<sequence length="286" mass="31962">MASFPGPLLNKLTTLTLLHTVSTGKRHLIIEALHKKYGVFVRTGPNTLSINSLEAVGPIYSSAQCFNRSEGYRPGRFGDNSLFFIRDRQRHNIRRRELMRNGDPEGIIAGAQKAMMQFEISFLLGYHDEEQKEALRDEDLNMDAVFAIEAGLARVVPKDGVVLVNRYIPGGTIVSVPAYAQEVSPENFWPAPLEFRPERWLEGGLGPDSILRPGALICFSFGPFGCLGRQLAMRELHLAVAQLVLSYDITLAPAFNEELFMDGVRNIKTTLFKFPLLVQATVRKTI</sequence>
<keyword evidence="11" id="KW-1185">Reference proteome</keyword>
<evidence type="ECO:0000256" key="4">
    <source>
        <dbReference type="ARBA" id="ARBA00022617"/>
    </source>
</evidence>
<dbReference type="GO" id="GO:0004497">
    <property type="term" value="F:monooxygenase activity"/>
    <property type="evidence" value="ECO:0007669"/>
    <property type="project" value="UniProtKB-KW"/>
</dbReference>
<dbReference type="Proteomes" id="UP000309038">
    <property type="component" value="Unassembled WGS sequence"/>
</dbReference>
<dbReference type="Gene3D" id="1.10.630.10">
    <property type="entry name" value="Cytochrome P450"/>
    <property type="match status" value="2"/>
</dbReference>
<gene>
    <name evidence="10" type="ORF">EW026_g1718</name>
</gene>
<comment type="caution">
    <text evidence="10">The sequence shown here is derived from an EMBL/GenBank/DDBJ whole genome shotgun (WGS) entry which is preliminary data.</text>
</comment>
<feature type="binding site" description="axial binding residue" evidence="9">
    <location>
        <position position="226"/>
    </location>
    <ligand>
        <name>heme</name>
        <dbReference type="ChEBI" id="CHEBI:30413"/>
    </ligand>
    <ligandPart>
        <name>Fe</name>
        <dbReference type="ChEBI" id="CHEBI:18248"/>
    </ligandPart>
</feature>
<dbReference type="InterPro" id="IPR001128">
    <property type="entry name" value="Cyt_P450"/>
</dbReference>
<keyword evidence="7 9" id="KW-0408">Iron</keyword>
<evidence type="ECO:0000256" key="3">
    <source>
        <dbReference type="ARBA" id="ARBA00010617"/>
    </source>
</evidence>
<dbReference type="PRINTS" id="PR00463">
    <property type="entry name" value="EP450I"/>
</dbReference>
<dbReference type="GO" id="GO:0005506">
    <property type="term" value="F:iron ion binding"/>
    <property type="evidence" value="ECO:0007669"/>
    <property type="project" value="InterPro"/>
</dbReference>